<dbReference type="InterPro" id="IPR036691">
    <property type="entry name" value="Endo/exonu/phosph_ase_sf"/>
</dbReference>
<protein>
    <recommendedName>
        <fullName evidence="3">Endonuclease/exonuclease/phosphatase domain-containing protein</fullName>
    </recommendedName>
</protein>
<dbReference type="Proteomes" id="UP001209878">
    <property type="component" value="Unassembled WGS sequence"/>
</dbReference>
<evidence type="ECO:0000313" key="2">
    <source>
        <dbReference type="Proteomes" id="UP001209878"/>
    </source>
</evidence>
<dbReference type="AlphaFoldDB" id="A0AAD9JX71"/>
<evidence type="ECO:0000313" key="1">
    <source>
        <dbReference type="EMBL" id="KAK2160694.1"/>
    </source>
</evidence>
<gene>
    <name evidence="1" type="ORF">NP493_1627g00013</name>
</gene>
<proteinExistence type="predicted"/>
<sequence length="123" mass="13722">MHITLFIVGDFNLHLDTPSATTTSFNYNLASFDTKQHVNFLTHIHGQWLDILITSSSCKNIQAPTVADGLSDHNTVIADHKVPIAPAVSKHNVFYRVIHMINNASFMTDIITSDIVTHTKEHV</sequence>
<dbReference type="PANTHER" id="PTHR46670">
    <property type="entry name" value="ENDO/EXONUCLEASE/PHOSPHATASE DOMAIN-CONTAINING PROTEIN"/>
    <property type="match status" value="1"/>
</dbReference>
<accession>A0AAD9JX71</accession>
<comment type="caution">
    <text evidence="1">The sequence shown here is derived from an EMBL/GenBank/DDBJ whole genome shotgun (WGS) entry which is preliminary data.</text>
</comment>
<keyword evidence="2" id="KW-1185">Reference proteome</keyword>
<organism evidence="1 2">
    <name type="scientific">Ridgeia piscesae</name>
    <name type="common">Tubeworm</name>
    <dbReference type="NCBI Taxonomy" id="27915"/>
    <lineage>
        <taxon>Eukaryota</taxon>
        <taxon>Metazoa</taxon>
        <taxon>Spiralia</taxon>
        <taxon>Lophotrochozoa</taxon>
        <taxon>Annelida</taxon>
        <taxon>Polychaeta</taxon>
        <taxon>Sedentaria</taxon>
        <taxon>Canalipalpata</taxon>
        <taxon>Sabellida</taxon>
        <taxon>Siboglinidae</taxon>
        <taxon>Ridgeia</taxon>
    </lineage>
</organism>
<dbReference type="EMBL" id="JAODUO010001627">
    <property type="protein sequence ID" value="KAK2160694.1"/>
    <property type="molecule type" value="Genomic_DNA"/>
</dbReference>
<dbReference type="SUPFAM" id="SSF56219">
    <property type="entry name" value="DNase I-like"/>
    <property type="match status" value="1"/>
</dbReference>
<name>A0AAD9JX71_RIDPI</name>
<dbReference type="Gene3D" id="3.60.10.10">
    <property type="entry name" value="Endonuclease/exonuclease/phosphatase"/>
    <property type="match status" value="1"/>
</dbReference>
<reference evidence="1" key="1">
    <citation type="journal article" date="2023" name="Mol. Biol. Evol.">
        <title>Third-Generation Sequencing Reveals the Adaptive Role of the Epigenome in Three Deep-Sea Polychaetes.</title>
        <authorList>
            <person name="Perez M."/>
            <person name="Aroh O."/>
            <person name="Sun Y."/>
            <person name="Lan Y."/>
            <person name="Juniper S.K."/>
            <person name="Young C.R."/>
            <person name="Angers B."/>
            <person name="Qian P.Y."/>
        </authorList>
    </citation>
    <scope>NUCLEOTIDE SEQUENCE</scope>
    <source>
        <strain evidence="1">R07B-5</strain>
    </source>
</reference>
<evidence type="ECO:0008006" key="3">
    <source>
        <dbReference type="Google" id="ProtNLM"/>
    </source>
</evidence>
<dbReference type="PANTHER" id="PTHR46670:SF3">
    <property type="entry name" value="ENDONUCLEASE_EXONUCLEASE_PHOSPHATASE DOMAIN-CONTAINING PROTEIN"/>
    <property type="match status" value="1"/>
</dbReference>